<dbReference type="HOGENOM" id="CLU_072573_3_0_5"/>
<feature type="transmembrane region" description="Helical" evidence="1">
    <location>
        <begin position="236"/>
        <end position="256"/>
    </location>
</feature>
<dbReference type="PANTHER" id="PTHR14969:SF13">
    <property type="entry name" value="AT30094P"/>
    <property type="match status" value="1"/>
</dbReference>
<dbReference type="OrthoDB" id="9801622at2"/>
<gene>
    <name evidence="3" type="ORF">HYPDE_40363</name>
</gene>
<dbReference type="CDD" id="cd03392">
    <property type="entry name" value="PAP2_like_2"/>
    <property type="match status" value="1"/>
</dbReference>
<dbReference type="STRING" id="670307.HYPDE_40363"/>
<dbReference type="eggNOG" id="COG0671">
    <property type="taxonomic scope" value="Bacteria"/>
</dbReference>
<dbReference type="InterPro" id="IPR036938">
    <property type="entry name" value="PAP2/HPO_sf"/>
</dbReference>
<protein>
    <submittedName>
        <fullName evidence="3">Phosphoesterase PA-phosphatase-like protein</fullName>
    </submittedName>
</protein>
<dbReference type="EMBL" id="CP005587">
    <property type="protein sequence ID" value="AGK59741.1"/>
    <property type="molecule type" value="Genomic_DNA"/>
</dbReference>
<dbReference type="RefSeq" id="WP_015599756.1">
    <property type="nucleotide sequence ID" value="NC_021172.1"/>
</dbReference>
<proteinExistence type="predicted"/>
<dbReference type="PANTHER" id="PTHR14969">
    <property type="entry name" value="SPHINGOSINE-1-PHOSPHATE PHOSPHOHYDROLASE"/>
    <property type="match status" value="1"/>
</dbReference>
<dbReference type="InterPro" id="IPR000326">
    <property type="entry name" value="PAP2/HPO"/>
</dbReference>
<dbReference type="Proteomes" id="UP000005952">
    <property type="component" value="Chromosome"/>
</dbReference>
<accession>N0BH21</accession>
<evidence type="ECO:0000259" key="2">
    <source>
        <dbReference type="SMART" id="SM00014"/>
    </source>
</evidence>
<sequence>MTFSTTALVIGLVASVLLLDALCWRGVRHLTLKASGWAPRIRTSRAWARVRPVRAWLKLRHPRFYAVLAVRLDPHLFTGLPLTLLVVGAIYIAALLGGLIEEVLEAGGVLRFDQAINAFFTSWRTEPLLVKGFLWITALGAGPTLTAVAVTATAFLWAGGRRGATLPLWVVFLGAEATTWAGKYAIDRHRPMFIDAVSAASPSFPSGHATGAMAVFGFLAYALARALPEPRGRFEVVYWTSVLILLIGFSRIFLSVHYTTDVLSGFMVGGFWLLVGFGLAEWVRLHASRGTP</sequence>
<feature type="transmembrane region" description="Helical" evidence="1">
    <location>
        <begin position="6"/>
        <end position="24"/>
    </location>
</feature>
<reference evidence="3 4" key="1">
    <citation type="journal article" date="2013" name="Genome Announc.">
        <title>Genome sequences for three denitrifying bacterial strains isolated from a uranium- and nitrate-contaminated subsurface environment.</title>
        <authorList>
            <person name="Venkatramanan R."/>
            <person name="Prakash O."/>
            <person name="Woyke T."/>
            <person name="Chain P."/>
            <person name="Goodwin L.A."/>
            <person name="Watson D."/>
            <person name="Brooks S."/>
            <person name="Kostka J.E."/>
            <person name="Green S.J."/>
        </authorList>
    </citation>
    <scope>NUCLEOTIDE SEQUENCE [LARGE SCALE GENOMIC DNA]</scope>
    <source>
        <strain evidence="3 4">1NES1</strain>
    </source>
</reference>
<dbReference type="Gene3D" id="1.20.144.10">
    <property type="entry name" value="Phosphatidic acid phosphatase type 2/haloperoxidase"/>
    <property type="match status" value="1"/>
</dbReference>
<feature type="transmembrane region" description="Helical" evidence="1">
    <location>
        <begin position="206"/>
        <end position="224"/>
    </location>
</feature>
<name>N0BH21_9HYPH</name>
<evidence type="ECO:0000313" key="4">
    <source>
        <dbReference type="Proteomes" id="UP000005952"/>
    </source>
</evidence>
<dbReference type="SMART" id="SM00014">
    <property type="entry name" value="acidPPc"/>
    <property type="match status" value="1"/>
</dbReference>
<organism evidence="3 4">
    <name type="scientific">Hyphomicrobium denitrificans 1NES1</name>
    <dbReference type="NCBI Taxonomy" id="670307"/>
    <lineage>
        <taxon>Bacteria</taxon>
        <taxon>Pseudomonadati</taxon>
        <taxon>Pseudomonadota</taxon>
        <taxon>Alphaproteobacteria</taxon>
        <taxon>Hyphomicrobiales</taxon>
        <taxon>Hyphomicrobiaceae</taxon>
        <taxon>Hyphomicrobium</taxon>
    </lineage>
</organism>
<dbReference type="SUPFAM" id="SSF48317">
    <property type="entry name" value="Acid phosphatase/Vanadium-dependent haloperoxidase"/>
    <property type="match status" value="1"/>
</dbReference>
<keyword evidence="1" id="KW-0472">Membrane</keyword>
<evidence type="ECO:0000256" key="1">
    <source>
        <dbReference type="SAM" id="Phobius"/>
    </source>
</evidence>
<feature type="domain" description="Phosphatidic acid phosphatase type 2/haloperoxidase" evidence="2">
    <location>
        <begin position="165"/>
        <end position="277"/>
    </location>
</feature>
<dbReference type="AlphaFoldDB" id="N0BH21"/>
<evidence type="ECO:0000313" key="3">
    <source>
        <dbReference type="EMBL" id="AGK59741.1"/>
    </source>
</evidence>
<dbReference type="KEGG" id="hdt:HYPDE_40363"/>
<keyword evidence="1" id="KW-1133">Transmembrane helix</keyword>
<keyword evidence="4" id="KW-1185">Reference proteome</keyword>
<feature type="transmembrane region" description="Helical" evidence="1">
    <location>
        <begin position="166"/>
        <end position="186"/>
    </location>
</feature>
<keyword evidence="1" id="KW-0812">Transmembrane</keyword>
<feature type="transmembrane region" description="Helical" evidence="1">
    <location>
        <begin position="80"/>
        <end position="100"/>
    </location>
</feature>
<dbReference type="Pfam" id="PF01569">
    <property type="entry name" value="PAP2"/>
    <property type="match status" value="1"/>
</dbReference>
<feature type="transmembrane region" description="Helical" evidence="1">
    <location>
        <begin position="262"/>
        <end position="283"/>
    </location>
</feature>
<feature type="transmembrane region" description="Helical" evidence="1">
    <location>
        <begin position="133"/>
        <end position="159"/>
    </location>
</feature>